<dbReference type="AlphaFoldDB" id="A0A6M3X719"/>
<gene>
    <name evidence="1" type="ORF">MM171A00102_0070</name>
    <name evidence="2" type="ORF">MM171B00096_0027</name>
</gene>
<dbReference type="EMBL" id="MT143896">
    <property type="protein sequence ID" value="QJH92465.1"/>
    <property type="molecule type" value="Genomic_DNA"/>
</dbReference>
<name>A0A6M3X719_9ZZZZ</name>
<evidence type="ECO:0000313" key="1">
    <source>
        <dbReference type="EMBL" id="QJB01511.1"/>
    </source>
</evidence>
<protein>
    <submittedName>
        <fullName evidence="2">Uncharacterized protein</fullName>
    </submittedName>
</protein>
<proteinExistence type="predicted"/>
<organism evidence="2">
    <name type="scientific">viral metagenome</name>
    <dbReference type="NCBI Taxonomy" id="1070528"/>
    <lineage>
        <taxon>unclassified sequences</taxon>
        <taxon>metagenomes</taxon>
        <taxon>organismal metagenomes</taxon>
    </lineage>
</organism>
<sequence length="101" mass="11444">MAYCTPEDTEYLLSQGFTVGSDGSSFGRVVEPWYQSIQPVWERMKPGMVDVPPADGVFWGAYSVSKDRHNSLELVVQLSDRQPTPISCFVTAEVRGWRREK</sequence>
<reference evidence="2" key="1">
    <citation type="submission" date="2020-03" db="EMBL/GenBank/DDBJ databases">
        <title>The deep terrestrial virosphere.</title>
        <authorList>
            <person name="Holmfeldt K."/>
            <person name="Nilsson E."/>
            <person name="Simone D."/>
            <person name="Lopez-Fernandez M."/>
            <person name="Wu X."/>
            <person name="de Brujin I."/>
            <person name="Lundin D."/>
            <person name="Andersson A."/>
            <person name="Bertilsson S."/>
            <person name="Dopson M."/>
        </authorList>
    </citation>
    <scope>NUCLEOTIDE SEQUENCE</scope>
    <source>
        <strain evidence="1">MM171A00102</strain>
        <strain evidence="2">MM171B00096</strain>
    </source>
</reference>
<dbReference type="EMBL" id="MT143709">
    <property type="protein sequence ID" value="QJB01511.1"/>
    <property type="molecule type" value="Genomic_DNA"/>
</dbReference>
<accession>A0A6M3X719</accession>
<evidence type="ECO:0000313" key="2">
    <source>
        <dbReference type="EMBL" id="QJH92465.1"/>
    </source>
</evidence>